<dbReference type="GO" id="GO:0032259">
    <property type="term" value="P:methylation"/>
    <property type="evidence" value="ECO:0007669"/>
    <property type="project" value="UniProtKB-KW"/>
</dbReference>
<dbReference type="Pfam" id="PF01861">
    <property type="entry name" value="BpsA_C"/>
    <property type="match status" value="1"/>
</dbReference>
<dbReference type="PROSITE" id="PS00092">
    <property type="entry name" value="N6_MTASE"/>
    <property type="match status" value="1"/>
</dbReference>
<dbReference type="InterPro" id="IPR002723">
    <property type="entry name" value="BpsA_C"/>
</dbReference>
<protein>
    <submittedName>
        <fullName evidence="2">Methyltransferase</fullName>
    </submittedName>
</protein>
<dbReference type="PANTHER" id="PTHR23290">
    <property type="entry name" value="RRNA N6-ADENOSINE-METHYLTRANSFERASE METTL5"/>
    <property type="match status" value="1"/>
</dbReference>
<evidence type="ECO:0000259" key="1">
    <source>
        <dbReference type="Pfam" id="PF01861"/>
    </source>
</evidence>
<keyword evidence="2" id="KW-0489">Methyltransferase</keyword>
<proteinExistence type="predicted"/>
<dbReference type="Proteomes" id="UP000885744">
    <property type="component" value="Unassembled WGS sequence"/>
</dbReference>
<gene>
    <name evidence="2" type="ORF">ENI09_01575</name>
</gene>
<dbReference type="GO" id="GO:0008168">
    <property type="term" value="F:methyltransferase activity"/>
    <property type="evidence" value="ECO:0007669"/>
    <property type="project" value="UniProtKB-KW"/>
</dbReference>
<keyword evidence="2" id="KW-0808">Transferase</keyword>
<dbReference type="InterPro" id="IPR002052">
    <property type="entry name" value="DNA_methylase_N6_adenine_CS"/>
</dbReference>
<reference evidence="2" key="1">
    <citation type="journal article" date="2020" name="mSystems">
        <title>Genome- and Community-Level Interaction Insights into Carbon Utilization and Element Cycling Functions of Hydrothermarchaeota in Hydrothermal Sediment.</title>
        <authorList>
            <person name="Zhou Z."/>
            <person name="Liu Y."/>
            <person name="Xu W."/>
            <person name="Pan J."/>
            <person name="Luo Z.H."/>
            <person name="Li M."/>
        </authorList>
    </citation>
    <scope>NUCLEOTIDE SEQUENCE [LARGE SCALE GENOMIC DNA]</scope>
    <source>
        <strain evidence="2">HyVt-365</strain>
    </source>
</reference>
<dbReference type="InterPro" id="IPR051720">
    <property type="entry name" value="rRNA_MeTrfase/Polyamine_Synth"/>
</dbReference>
<dbReference type="EMBL" id="DRHH01000066">
    <property type="protein sequence ID" value="HEB14079.1"/>
    <property type="molecule type" value="Genomic_DNA"/>
</dbReference>
<accession>A0A7C1T5Y9</accession>
<comment type="caution">
    <text evidence="2">The sequence shown here is derived from an EMBL/GenBank/DDBJ whole genome shotgun (WGS) entry which is preliminary data.</text>
</comment>
<dbReference type="CDD" id="cd02440">
    <property type="entry name" value="AdoMet_MTases"/>
    <property type="match status" value="1"/>
</dbReference>
<dbReference type="SUPFAM" id="SSF53335">
    <property type="entry name" value="S-adenosyl-L-methionine-dependent methyltransferases"/>
    <property type="match status" value="1"/>
</dbReference>
<dbReference type="AlphaFoldDB" id="A0A7C1T5Y9"/>
<dbReference type="GO" id="GO:0003676">
    <property type="term" value="F:nucleic acid binding"/>
    <property type="evidence" value="ECO:0007669"/>
    <property type="project" value="InterPro"/>
</dbReference>
<organism evidence="2">
    <name type="scientific">candidate division WWE3 bacterium</name>
    <dbReference type="NCBI Taxonomy" id="2053526"/>
    <lineage>
        <taxon>Bacteria</taxon>
        <taxon>Katanobacteria</taxon>
    </lineage>
</organism>
<dbReference type="PANTHER" id="PTHR23290:SF0">
    <property type="entry name" value="RRNA N6-ADENOSINE-METHYLTRANSFERASE METTL5"/>
    <property type="match status" value="1"/>
</dbReference>
<evidence type="ECO:0000313" key="2">
    <source>
        <dbReference type="EMBL" id="HEB14079.1"/>
    </source>
</evidence>
<name>A0A7C1T5Y9_UNCKA</name>
<feature type="domain" description="N(4)-bis(aminopropyl)spermidine synthase C-terminal" evidence="1">
    <location>
        <begin position="12"/>
        <end position="189"/>
    </location>
</feature>
<dbReference type="GO" id="GO:0006596">
    <property type="term" value="P:polyamine biosynthetic process"/>
    <property type="evidence" value="ECO:0007669"/>
    <property type="project" value="TreeGrafter"/>
</dbReference>
<dbReference type="InterPro" id="IPR029063">
    <property type="entry name" value="SAM-dependent_MTases_sf"/>
</dbReference>
<sequence length="220" mass="24807">MFRYTLIVTDKSFVELRPKPKRNLDQFGVTEETLRNRAGFMAERGFLTNTKLLFLGDYDLTSLASLPLAKNCEIWVLDVDKEVLEVIEKESRGAIATVEHNLLNPLPKRLIKSFDVVFMDPPYTPQGVTLFLSRALEALDKKGVGKILLSHGSLDPVRVLAVQNKILKHELLIEEITPKFNMYINAKTVGNESDLYILGTTEKTKPVIKGVYSGAVYTHQ</sequence>
<dbReference type="Gene3D" id="3.40.50.150">
    <property type="entry name" value="Vaccinia Virus protein VP39"/>
    <property type="match status" value="1"/>
</dbReference>